<proteinExistence type="predicted"/>
<dbReference type="AlphaFoldDB" id="A0A7I7XPU1"/>
<evidence type="ECO:0000256" key="1">
    <source>
        <dbReference type="ARBA" id="ARBA00001927"/>
    </source>
</evidence>
<dbReference type="SUPFAM" id="SSF54862">
    <property type="entry name" value="4Fe-4S ferredoxins"/>
    <property type="match status" value="1"/>
</dbReference>
<dbReference type="PANTHER" id="PTHR36923">
    <property type="entry name" value="FERREDOXIN"/>
    <property type="match status" value="1"/>
</dbReference>
<dbReference type="PANTHER" id="PTHR36923:SF3">
    <property type="entry name" value="FERREDOXIN"/>
    <property type="match status" value="1"/>
</dbReference>
<protein>
    <submittedName>
        <fullName evidence="8">Ferredoxin</fullName>
    </submittedName>
</protein>
<geneLocation type="plasmid" evidence="9">
    <name>pjcm13574 dna</name>
</geneLocation>
<evidence type="ECO:0000313" key="8">
    <source>
        <dbReference type="EMBL" id="BBZ31246.1"/>
    </source>
</evidence>
<keyword evidence="2" id="KW-0813">Transport</keyword>
<accession>A0A7I7XPU1</accession>
<evidence type="ECO:0000256" key="3">
    <source>
        <dbReference type="ARBA" id="ARBA00022723"/>
    </source>
</evidence>
<dbReference type="KEGG" id="mmag:MMAD_55410"/>
<keyword evidence="7" id="KW-0003">3Fe-4S</keyword>
<dbReference type="GO" id="GO:0046872">
    <property type="term" value="F:metal ion binding"/>
    <property type="evidence" value="ECO:0007669"/>
    <property type="project" value="UniProtKB-KW"/>
</dbReference>
<keyword evidence="9" id="KW-1185">Reference proteome</keyword>
<evidence type="ECO:0000256" key="5">
    <source>
        <dbReference type="ARBA" id="ARBA00023004"/>
    </source>
</evidence>
<keyword evidence="8" id="KW-0614">Plasmid</keyword>
<organism evidence="8 9">
    <name type="scientific">Mycolicibacterium madagascariense</name>
    <dbReference type="NCBI Taxonomy" id="212765"/>
    <lineage>
        <taxon>Bacteria</taxon>
        <taxon>Bacillati</taxon>
        <taxon>Actinomycetota</taxon>
        <taxon>Actinomycetes</taxon>
        <taxon>Mycobacteriales</taxon>
        <taxon>Mycobacteriaceae</taxon>
        <taxon>Mycolicibacterium</taxon>
    </lineage>
</organism>
<keyword evidence="3" id="KW-0479">Metal-binding</keyword>
<dbReference type="EMBL" id="AP022611">
    <property type="protein sequence ID" value="BBZ31246.1"/>
    <property type="molecule type" value="Genomic_DNA"/>
</dbReference>
<reference evidence="8 9" key="1">
    <citation type="journal article" date="2019" name="Emerg. Microbes Infect.">
        <title>Comprehensive subspecies identification of 175 nontuberculous mycobacteria species based on 7547 genomic profiles.</title>
        <authorList>
            <person name="Matsumoto Y."/>
            <person name="Kinjo T."/>
            <person name="Motooka D."/>
            <person name="Nabeya D."/>
            <person name="Jung N."/>
            <person name="Uechi K."/>
            <person name="Horii T."/>
            <person name="Iida T."/>
            <person name="Fujita J."/>
            <person name="Nakamura S."/>
        </authorList>
    </citation>
    <scope>NUCLEOTIDE SEQUENCE [LARGE SCALE GENOMIC DNA]</scope>
    <source>
        <strain evidence="8 9">JCM 13574</strain>
        <plasmid evidence="9">pjcm13574 dna</plasmid>
    </source>
</reference>
<keyword evidence="6" id="KW-0411">Iron-sulfur</keyword>
<comment type="cofactor">
    <cofactor evidence="1">
        <name>[3Fe-4S] cluster</name>
        <dbReference type="ChEBI" id="CHEBI:21137"/>
    </cofactor>
</comment>
<dbReference type="Pfam" id="PF13459">
    <property type="entry name" value="Fer4_15"/>
    <property type="match status" value="1"/>
</dbReference>
<dbReference type="Proteomes" id="UP000466517">
    <property type="component" value="Plasmid pJCM13574"/>
</dbReference>
<dbReference type="InterPro" id="IPR051269">
    <property type="entry name" value="Fe-S_cluster_ET"/>
</dbReference>
<keyword evidence="4" id="KW-0249">Electron transport</keyword>
<dbReference type="GO" id="GO:0051538">
    <property type="term" value="F:3 iron, 4 sulfur cluster binding"/>
    <property type="evidence" value="ECO:0007669"/>
    <property type="project" value="UniProtKB-KW"/>
</dbReference>
<evidence type="ECO:0000256" key="6">
    <source>
        <dbReference type="ARBA" id="ARBA00023014"/>
    </source>
</evidence>
<dbReference type="RefSeq" id="WP_163744742.1">
    <property type="nucleotide sequence ID" value="NZ_AP022611.1"/>
</dbReference>
<evidence type="ECO:0000256" key="4">
    <source>
        <dbReference type="ARBA" id="ARBA00022982"/>
    </source>
</evidence>
<evidence type="ECO:0000256" key="2">
    <source>
        <dbReference type="ARBA" id="ARBA00022448"/>
    </source>
</evidence>
<keyword evidence="5" id="KW-0408">Iron</keyword>
<gene>
    <name evidence="8" type="ORF">MMAD_55410</name>
</gene>
<evidence type="ECO:0000313" key="9">
    <source>
        <dbReference type="Proteomes" id="UP000466517"/>
    </source>
</evidence>
<sequence length="70" mass="7692">MKFRVDLNACQSMGQCSFTAPDLFPLDDDGVLEFAEPGAQEYVSEELTADDGELAEEASFLCPMRAISMH</sequence>
<dbReference type="Gene3D" id="3.30.70.20">
    <property type="match status" value="1"/>
</dbReference>
<evidence type="ECO:0000256" key="7">
    <source>
        <dbReference type="ARBA" id="ARBA00023291"/>
    </source>
</evidence>
<name>A0A7I7XPU1_9MYCO</name>